<accession>A0A840VI81</accession>
<dbReference type="GO" id="GO:0015627">
    <property type="term" value="C:type II protein secretion system complex"/>
    <property type="evidence" value="ECO:0007669"/>
    <property type="project" value="TreeGrafter"/>
</dbReference>
<keyword evidence="3" id="KW-0472">Membrane</keyword>
<feature type="domain" description="Type II/III secretion system secretin-like" evidence="7">
    <location>
        <begin position="655"/>
        <end position="806"/>
    </location>
</feature>
<evidence type="ECO:0000259" key="7">
    <source>
        <dbReference type="Pfam" id="PF00263"/>
    </source>
</evidence>
<dbReference type="Proteomes" id="UP000557717">
    <property type="component" value="Unassembled WGS sequence"/>
</dbReference>
<keyword evidence="2 6" id="KW-0732">Signal</keyword>
<name>A0A840VI81_9BACT</name>
<dbReference type="GO" id="GO:0016020">
    <property type="term" value="C:membrane"/>
    <property type="evidence" value="ECO:0007669"/>
    <property type="project" value="UniProtKB-SubCell"/>
</dbReference>
<evidence type="ECO:0000313" key="8">
    <source>
        <dbReference type="EMBL" id="MBB5352421.1"/>
    </source>
</evidence>
<dbReference type="RefSeq" id="WP_184019446.1">
    <property type="nucleotide sequence ID" value="NZ_JACHFD010000012.1"/>
</dbReference>
<evidence type="ECO:0000256" key="3">
    <source>
        <dbReference type="ARBA" id="ARBA00023136"/>
    </source>
</evidence>
<evidence type="ECO:0000256" key="4">
    <source>
        <dbReference type="PROSITE-ProRule" id="PRU00339"/>
    </source>
</evidence>
<sequence length="816" mass="87135">MRHVLLMTALLCGPSLTSVSAQGTSLADSEVLRRANASAEAQQLLVNGDEAYEKENYEDAAAAYRGAVELLPEGAPAFAEQRQAAVQRFAQASVEVARKARRLGDLEKAESALKAVLQPGMAPGDPSALAESEALLDPIRTNPASSKEHTSNIEEVKFLLYRAEGAYQLGKFDESQAVYEDVLRIDPTNTAARRGMERVASARSSYYQAAYDHTRAEMLSMVDGAWELQPPAPSDFTFDDVRIDGAGETVDYSLKVRQMEIPAVVMDDVTIGEAVEFVRGQATALDSTEVDPARRGVNIVVDVGGNEEILNRRFSLNLRAVPILQVLQYICQETGTVLVEQPFAIVIRPAGTQSQDMVSRVFRVPPDFLSSGAGQASLGSSASNDPFGSGDDASSGLVARRLTAQEVLESRGVTFPEGAMATFNAARSELRVQNTMSNLSMVQQVVDALASNEPTSVIVEVKVIRTSQRNLEELGFDWLMSSFGFAGEGGQVGMKQLFLAGGTQGNGGSLSDVSVGSIYETPVTAGNRSGQEAIPLNSIDDLIANRDRISQSTVPRAPGFLTVNGYIDDGLVTMLMRGMSQKKAKDVLVQPSVITRSGQAASVRVVRELIFPSEYEPPELPNSVGGSDFVDFGTGGGGLGTSSGSAGSFPVTPSTPSSFDMREVGMVLDVLPTVSANKDYVDITLKPSLVEFDGFVNYGSPITSGSSSTLTMGTGFVPSFSSEPQVLTRNEILMPVFSPMRTESSLTVADGATIVVGAMLDEHRQSVDDHTPILGELPLVGRLFQSKVDAPVKTAVMFLVHVKVVDAAGRPFKNRN</sequence>
<keyword evidence="9" id="KW-1185">Reference proteome</keyword>
<dbReference type="InterPro" id="IPR019734">
    <property type="entry name" value="TPR_rpt"/>
</dbReference>
<proteinExistence type="inferred from homology"/>
<dbReference type="InterPro" id="IPR011990">
    <property type="entry name" value="TPR-like_helical_dom_sf"/>
</dbReference>
<dbReference type="InterPro" id="IPR004846">
    <property type="entry name" value="T2SS/T3SS_dom"/>
</dbReference>
<comment type="subcellular location">
    <subcellularLocation>
        <location evidence="1">Membrane</location>
    </subcellularLocation>
</comment>
<organism evidence="8 9">
    <name type="scientific">Haloferula luteola</name>
    <dbReference type="NCBI Taxonomy" id="595692"/>
    <lineage>
        <taxon>Bacteria</taxon>
        <taxon>Pseudomonadati</taxon>
        <taxon>Verrucomicrobiota</taxon>
        <taxon>Verrucomicrobiia</taxon>
        <taxon>Verrucomicrobiales</taxon>
        <taxon>Verrucomicrobiaceae</taxon>
        <taxon>Haloferula</taxon>
    </lineage>
</organism>
<dbReference type="SUPFAM" id="SSF48452">
    <property type="entry name" value="TPR-like"/>
    <property type="match status" value="1"/>
</dbReference>
<dbReference type="InterPro" id="IPR049997">
    <property type="entry name" value="Amuc_1098-like"/>
</dbReference>
<protein>
    <submittedName>
        <fullName evidence="8">General secretion pathway protein D</fullName>
    </submittedName>
</protein>
<dbReference type="PROSITE" id="PS50005">
    <property type="entry name" value="TPR"/>
    <property type="match status" value="1"/>
</dbReference>
<evidence type="ECO:0000256" key="6">
    <source>
        <dbReference type="SAM" id="SignalP"/>
    </source>
</evidence>
<reference evidence="8 9" key="1">
    <citation type="submission" date="2020-08" db="EMBL/GenBank/DDBJ databases">
        <title>Genomic Encyclopedia of Type Strains, Phase IV (KMG-IV): sequencing the most valuable type-strain genomes for metagenomic binning, comparative biology and taxonomic classification.</title>
        <authorList>
            <person name="Goeker M."/>
        </authorList>
    </citation>
    <scope>NUCLEOTIDE SEQUENCE [LARGE SCALE GENOMIC DNA]</scope>
    <source>
        <strain evidence="8 9">YC6886</strain>
    </source>
</reference>
<comment type="similarity">
    <text evidence="5">Belongs to the bacterial secretin family.</text>
</comment>
<evidence type="ECO:0000256" key="1">
    <source>
        <dbReference type="ARBA" id="ARBA00004370"/>
    </source>
</evidence>
<evidence type="ECO:0000313" key="9">
    <source>
        <dbReference type="Proteomes" id="UP000557717"/>
    </source>
</evidence>
<feature type="repeat" description="TPR" evidence="4">
    <location>
        <begin position="156"/>
        <end position="189"/>
    </location>
</feature>
<evidence type="ECO:0000256" key="2">
    <source>
        <dbReference type="ARBA" id="ARBA00022729"/>
    </source>
</evidence>
<feature type="signal peptide" evidence="6">
    <location>
        <begin position="1"/>
        <end position="21"/>
    </location>
</feature>
<gene>
    <name evidence="8" type="ORF">HNR46_002666</name>
</gene>
<dbReference type="Pfam" id="PF00263">
    <property type="entry name" value="Secretin"/>
    <property type="match status" value="1"/>
</dbReference>
<dbReference type="NCBIfam" id="NF042912">
    <property type="entry name" value="Amuc_1098_fam"/>
    <property type="match status" value="1"/>
</dbReference>
<keyword evidence="4" id="KW-0802">TPR repeat</keyword>
<dbReference type="GO" id="GO:0009306">
    <property type="term" value="P:protein secretion"/>
    <property type="evidence" value="ECO:0007669"/>
    <property type="project" value="InterPro"/>
</dbReference>
<dbReference type="PANTHER" id="PTHR30332">
    <property type="entry name" value="PROBABLE GENERAL SECRETION PATHWAY PROTEIN D"/>
    <property type="match status" value="1"/>
</dbReference>
<dbReference type="SMART" id="SM00028">
    <property type="entry name" value="TPR"/>
    <property type="match status" value="2"/>
</dbReference>
<dbReference type="InterPro" id="IPR050810">
    <property type="entry name" value="Bact_Secretion_Sys_Channel"/>
</dbReference>
<dbReference type="EMBL" id="JACHFD010000012">
    <property type="protein sequence ID" value="MBB5352421.1"/>
    <property type="molecule type" value="Genomic_DNA"/>
</dbReference>
<dbReference type="PANTHER" id="PTHR30332:SF24">
    <property type="entry name" value="SECRETIN GSPD-RELATED"/>
    <property type="match status" value="1"/>
</dbReference>
<comment type="caution">
    <text evidence="8">The sequence shown here is derived from an EMBL/GenBank/DDBJ whole genome shotgun (WGS) entry which is preliminary data.</text>
</comment>
<dbReference type="Gene3D" id="1.25.40.10">
    <property type="entry name" value="Tetratricopeptide repeat domain"/>
    <property type="match status" value="1"/>
</dbReference>
<feature type="chain" id="PRO_5032352760" evidence="6">
    <location>
        <begin position="22"/>
        <end position="816"/>
    </location>
</feature>
<dbReference type="AlphaFoldDB" id="A0A840VI81"/>
<evidence type="ECO:0000256" key="5">
    <source>
        <dbReference type="RuleBase" id="RU004003"/>
    </source>
</evidence>